<evidence type="ECO:0008006" key="4">
    <source>
        <dbReference type="Google" id="ProtNLM"/>
    </source>
</evidence>
<proteinExistence type="predicted"/>
<evidence type="ECO:0000256" key="1">
    <source>
        <dbReference type="SAM" id="Phobius"/>
    </source>
</evidence>
<keyword evidence="1" id="KW-0812">Transmembrane</keyword>
<gene>
    <name evidence="2" type="ORF">VPNG_10206</name>
</gene>
<organism evidence="2 3">
    <name type="scientific">Cytospora leucostoma</name>
    <dbReference type="NCBI Taxonomy" id="1230097"/>
    <lineage>
        <taxon>Eukaryota</taxon>
        <taxon>Fungi</taxon>
        <taxon>Dikarya</taxon>
        <taxon>Ascomycota</taxon>
        <taxon>Pezizomycotina</taxon>
        <taxon>Sordariomycetes</taxon>
        <taxon>Sordariomycetidae</taxon>
        <taxon>Diaporthales</taxon>
        <taxon>Cytosporaceae</taxon>
        <taxon>Cytospora</taxon>
    </lineage>
</organism>
<feature type="transmembrane region" description="Helical" evidence="1">
    <location>
        <begin position="6"/>
        <end position="23"/>
    </location>
</feature>
<protein>
    <recommendedName>
        <fullName evidence="4">Calcofluor white hypersensitive protein</fullName>
    </recommendedName>
</protein>
<keyword evidence="1" id="KW-1133">Transmembrane helix</keyword>
<sequence>MSRSRAPLYVGLAAAGGIGYYLYGAGGNAKAAEKHFEADVYRGAARVQGELPHRDHKAETDLKHYGKEAGAKLDQTVAKSQAELHKAKLEAEAYAKDAKAATLKEIDHFDKKVEEGASKAKSDISSWFGAKK</sequence>
<comment type="caution">
    <text evidence="2">The sequence shown here is derived from an EMBL/GenBank/DDBJ whole genome shotgun (WGS) entry which is preliminary data.</text>
</comment>
<dbReference type="AlphaFoldDB" id="A0A423VD84"/>
<keyword evidence="3" id="KW-1185">Reference proteome</keyword>
<dbReference type="OrthoDB" id="5355126at2759"/>
<evidence type="ECO:0000313" key="3">
    <source>
        <dbReference type="Proteomes" id="UP000285146"/>
    </source>
</evidence>
<dbReference type="Proteomes" id="UP000285146">
    <property type="component" value="Unassembled WGS sequence"/>
</dbReference>
<accession>A0A423VD84</accession>
<keyword evidence="1" id="KW-0472">Membrane</keyword>
<name>A0A423VD84_9PEZI</name>
<dbReference type="InParanoid" id="A0A423VD84"/>
<evidence type="ECO:0000313" key="2">
    <source>
        <dbReference type="EMBL" id="ROV88936.1"/>
    </source>
</evidence>
<dbReference type="EMBL" id="LKEB01000111">
    <property type="protein sequence ID" value="ROV88936.1"/>
    <property type="molecule type" value="Genomic_DNA"/>
</dbReference>
<reference evidence="2 3" key="1">
    <citation type="submission" date="2015-09" db="EMBL/GenBank/DDBJ databases">
        <title>Host preference determinants of Valsa canker pathogens revealed by comparative genomics.</title>
        <authorList>
            <person name="Yin Z."/>
            <person name="Huang L."/>
        </authorList>
    </citation>
    <scope>NUCLEOTIDE SEQUENCE [LARGE SCALE GENOMIC DNA]</scope>
    <source>
        <strain evidence="2 3">SXYLt</strain>
    </source>
</reference>